<dbReference type="InterPro" id="IPR036772">
    <property type="entry name" value="SRCR-like_dom_sf"/>
</dbReference>
<evidence type="ECO:0000259" key="10">
    <source>
        <dbReference type="PROSITE" id="PS50287"/>
    </source>
</evidence>
<keyword evidence="12" id="KW-1185">Reference proteome</keyword>
<evidence type="ECO:0000256" key="4">
    <source>
        <dbReference type="ARBA" id="ARBA00022737"/>
    </source>
</evidence>
<sequence>MHRAAMAAVLLAASLVACAAPAAAQAAGGAPAAGRGTAQPTPLARPRSWAEAWAALSPYQASPTVAVAGRPGATPCNTTAGPCRQSPRQEQAFKELWKQWKAKYKRSYSTAEDAERYGYFIATVTRMVTKLSDIPKTLWVGLNSRADWSPSQLRAAKRILVPAVRKPSIRAKNLALPNSWDWRASGLDKVTPAKDQGRCGSCFAFASVAAIESKLLIQYNRTARSFPIDLSEQQVVDCVAGGPARYLSAGCNGGLLEEPLDYTSRQFLVKEALYPYTSGTSGKRKACNGTRLAAVEEADRVQLTGGGFRQLQQWSAQTLREAVRVAPVMVGFYVPEDSLFEYYSGGIWPANSCKLPPGRPSNAQALVNHALLVVGYDMTVPGNHHWIVKNSFGRGEEWGENGFGRIAMLPDGTYGTCFMYYYMITPTELVPTGLPIVPEPARTSLRLNRNMGNGNQAPAGSGRLEVLHNGRWGTVCTDGFTNAAATVVCKQLGLGNAGTAVPNAGFGQGAASSPVWLDEVSCRGDEDRLEACVHAGWGVTNCGHKEDVGVICSTEAQVTARLVEATKTGNTWSGRLELKERGAWVPACASGFNNAAATVVCKQLNLGVTGTALPNNAFGTGSGSRRLQSVNCAGNEATWEGCRSAVFSNTACNAKGDVAIRCSGAAPGLRLVSNSLTSDNSFVTRGRLEVRMPDKTWSTVCDDGFSDEAASVVCRQLGLSRTGFALPWAYFGEGTGPIGYDNVACTGKETTLQQCPRAQAKDVDCTHREDVGVVCSDADPRVLPAVKLRLVNGTKTQGRLEVNYAGTWGTVCADYFPDQSATVACRQIGFLNGTGTFLISRGEPKYGQGTGPILLDDVRCSGREASIADCPNRGWGVHNCKHTDDVSLQCFDGPIQARLTNQTRQMGQLEVLTDGQWGSVCGAFPLDHKDAQVVCTQLGIPGPALKVPYAFYGPGAAPFSGIDFFTCEGTEQRLDQCQMVKNLSPCEEGLTVSVACNTTVKLRLVGGNNAMSGRLEMAVNDVWGRVLWWSAFNDDAATVACRQMGLPTPGRVLPAASFGTGKGPIWIAHVNFCSGQEAGLQDCNVMWGIHFSFSFMFSDAAIQCDAANNPVPLRLVGRDGTASSSGRLELLAGGSWGTAVDRFSTFDHVDATVVCKQLGLPLPGRSVGGSYWGPGSGPQVLDWIAVYDLGCKGNETRLDECLDLPLSTYDFPPTDQVGVECGAQPLKVRLANTTQDGTAGRLEVQWQGQWGTVCCGSRDCYGSMQSVADTLCKQLGKPTPGRLVDTPAFGPGTGPVLLDFISCPTSGASLEQCSYSINNVDCNHTQDVGLICGAPAIELRLQDGVAGKSGRLEMKVAGQWGTVCGGPQSAYWVQDFYKERFDDRAATVACRAMGLQTPGRVLRTGGYGAGSTGRVWASSFFCTGGEPSLDDCYYGFWGRGDGCTPANAVSIECGITPPAAQLSLVEGVPGKSGRLEVTINGTTGTVVPSYLFPTKPAWLWYNWSSSANPNNIATVACQQLGLPLPGKAVTDETYGYGKGPKLLASIVCSGSEPGIEYCSYDFNVTNAATLPGPVDLGIVCGS</sequence>
<dbReference type="InterPro" id="IPR025660">
    <property type="entry name" value="Pept_his_AS"/>
</dbReference>
<feature type="domain" description="SRCR" evidence="10">
    <location>
        <begin position="669"/>
        <end position="776"/>
    </location>
</feature>
<name>A0A2P6U4R3_CHLSO</name>
<keyword evidence="5" id="KW-1133">Transmembrane helix</keyword>
<dbReference type="SUPFAM" id="SSF56487">
    <property type="entry name" value="SRCR-like"/>
    <property type="match status" value="10"/>
</dbReference>
<dbReference type="PANTHER" id="PTHR48071">
    <property type="entry name" value="SRCR DOMAIN-CONTAINING PROTEIN"/>
    <property type="match status" value="1"/>
</dbReference>
<dbReference type="SUPFAM" id="SSF54001">
    <property type="entry name" value="Cysteine proteinases"/>
    <property type="match status" value="1"/>
</dbReference>
<evidence type="ECO:0000256" key="3">
    <source>
        <dbReference type="ARBA" id="ARBA00022729"/>
    </source>
</evidence>
<gene>
    <name evidence="11" type="ORF">C2E21_0517</name>
</gene>
<dbReference type="Pfam" id="PF00112">
    <property type="entry name" value="Peptidase_C1"/>
    <property type="match status" value="1"/>
</dbReference>
<dbReference type="PROSITE" id="PS00639">
    <property type="entry name" value="THIOL_PROTEASE_HIS"/>
    <property type="match status" value="1"/>
</dbReference>
<evidence type="ECO:0000256" key="9">
    <source>
        <dbReference type="SAM" id="SignalP"/>
    </source>
</evidence>
<feature type="domain" description="SRCR" evidence="10">
    <location>
        <begin position="1113"/>
        <end position="1222"/>
    </location>
</feature>
<dbReference type="InterPro" id="IPR039417">
    <property type="entry name" value="Peptidase_C1A_papain-like"/>
</dbReference>
<dbReference type="GO" id="GO:0006508">
    <property type="term" value="P:proteolysis"/>
    <property type="evidence" value="ECO:0007669"/>
    <property type="project" value="InterPro"/>
</dbReference>
<feature type="domain" description="SRCR" evidence="10">
    <location>
        <begin position="1339"/>
        <end position="1454"/>
    </location>
</feature>
<dbReference type="PRINTS" id="PR00705">
    <property type="entry name" value="PAPAIN"/>
</dbReference>
<dbReference type="PROSITE" id="PS51257">
    <property type="entry name" value="PROKAR_LIPOPROTEIN"/>
    <property type="match status" value="1"/>
</dbReference>
<dbReference type="GO" id="GO:0016020">
    <property type="term" value="C:membrane"/>
    <property type="evidence" value="ECO:0007669"/>
    <property type="project" value="UniProtKB-SubCell"/>
</dbReference>
<feature type="domain" description="SRCR" evidence="10">
    <location>
        <begin position="1002"/>
        <end position="1105"/>
    </location>
</feature>
<feature type="domain" description="SRCR" evidence="10">
    <location>
        <begin position="1228"/>
        <end position="1333"/>
    </location>
</feature>
<evidence type="ECO:0000313" key="12">
    <source>
        <dbReference type="Proteomes" id="UP000239899"/>
    </source>
</evidence>
<feature type="chain" id="PRO_5015111832" evidence="9">
    <location>
        <begin position="25"/>
        <end position="1582"/>
    </location>
</feature>
<dbReference type="PROSITE" id="PS00420">
    <property type="entry name" value="SRCR_1"/>
    <property type="match status" value="1"/>
</dbReference>
<evidence type="ECO:0000256" key="7">
    <source>
        <dbReference type="ARBA" id="ARBA00023157"/>
    </source>
</evidence>
<dbReference type="FunFam" id="3.10.250.10:FF:000016">
    <property type="entry name" value="Scavenger receptor cysteine-rich protein type 12"/>
    <property type="match status" value="1"/>
</dbReference>
<feature type="domain" description="SRCR" evidence="10">
    <location>
        <begin position="897"/>
        <end position="997"/>
    </location>
</feature>
<evidence type="ECO:0000313" key="11">
    <source>
        <dbReference type="EMBL" id="PRW61301.1"/>
    </source>
</evidence>
<comment type="caution">
    <text evidence="11">The sequence shown here is derived from an EMBL/GenBank/DDBJ whole genome shotgun (WGS) entry which is preliminary data.</text>
</comment>
<accession>A0A2P6U4R3</accession>
<evidence type="ECO:0000256" key="8">
    <source>
        <dbReference type="ARBA" id="ARBA00023180"/>
    </source>
</evidence>
<dbReference type="Pfam" id="PF08246">
    <property type="entry name" value="Inhibitor_I29"/>
    <property type="match status" value="1"/>
</dbReference>
<dbReference type="FunFam" id="3.10.250.10:FF:000001">
    <property type="entry name" value="Lysyl oxidase 4 isoform X1"/>
    <property type="match status" value="3"/>
</dbReference>
<dbReference type="Proteomes" id="UP000239899">
    <property type="component" value="Unassembled WGS sequence"/>
</dbReference>
<dbReference type="SMART" id="SM00645">
    <property type="entry name" value="Pept_C1"/>
    <property type="match status" value="1"/>
</dbReference>
<dbReference type="PRINTS" id="PR00258">
    <property type="entry name" value="SPERACTRCPTR"/>
</dbReference>
<dbReference type="OrthoDB" id="534936at2759"/>
<protein>
    <submittedName>
        <fullName evidence="11">Deleted in malignant brain tumors 1-like</fullName>
    </submittedName>
</protein>
<dbReference type="InterPro" id="IPR001190">
    <property type="entry name" value="SRCR"/>
</dbReference>
<feature type="domain" description="SRCR" evidence="10">
    <location>
        <begin position="1462"/>
        <end position="1581"/>
    </location>
</feature>
<keyword evidence="6" id="KW-0472">Membrane</keyword>
<proteinExistence type="predicted"/>
<keyword evidence="2" id="KW-0812">Transmembrane</keyword>
<dbReference type="PROSITE" id="PS50287">
    <property type="entry name" value="SRCR_2"/>
    <property type="match status" value="10"/>
</dbReference>
<feature type="domain" description="SRCR" evidence="10">
    <location>
        <begin position="560"/>
        <end position="663"/>
    </location>
</feature>
<dbReference type="CDD" id="cd02248">
    <property type="entry name" value="Peptidase_C1A"/>
    <property type="match status" value="1"/>
</dbReference>
<evidence type="ECO:0000256" key="2">
    <source>
        <dbReference type="ARBA" id="ARBA00022692"/>
    </source>
</evidence>
<dbReference type="Pfam" id="PF00530">
    <property type="entry name" value="SRCR"/>
    <property type="match status" value="9"/>
</dbReference>
<reference evidence="11 12" key="1">
    <citation type="journal article" date="2018" name="Plant J.">
        <title>Genome sequences of Chlorella sorokiniana UTEX 1602 and Micractinium conductrix SAG 241.80: implications to maltose excretion by a green alga.</title>
        <authorList>
            <person name="Arriola M.B."/>
            <person name="Velmurugan N."/>
            <person name="Zhang Y."/>
            <person name="Plunkett M.H."/>
            <person name="Hondzo H."/>
            <person name="Barney B.M."/>
        </authorList>
    </citation>
    <scope>NUCLEOTIDE SEQUENCE [LARGE SCALE GENOMIC DNA]</scope>
    <source>
        <strain evidence="12">UTEX 1602</strain>
    </source>
</reference>
<organism evidence="11 12">
    <name type="scientific">Chlorella sorokiniana</name>
    <name type="common">Freshwater green alga</name>
    <dbReference type="NCBI Taxonomy" id="3076"/>
    <lineage>
        <taxon>Eukaryota</taxon>
        <taxon>Viridiplantae</taxon>
        <taxon>Chlorophyta</taxon>
        <taxon>core chlorophytes</taxon>
        <taxon>Trebouxiophyceae</taxon>
        <taxon>Chlorellales</taxon>
        <taxon>Chlorellaceae</taxon>
        <taxon>Chlorella clade</taxon>
        <taxon>Chlorella</taxon>
    </lineage>
</organism>
<dbReference type="SMART" id="SM00202">
    <property type="entry name" value="SR"/>
    <property type="match status" value="10"/>
</dbReference>
<keyword evidence="4" id="KW-0677">Repeat</keyword>
<dbReference type="PANTHER" id="PTHR48071:SF18">
    <property type="entry name" value="DELETED IN MALIGNANT BRAIN TUMORS 1 PROTEIN-RELATED"/>
    <property type="match status" value="1"/>
</dbReference>
<dbReference type="InterPro" id="IPR038765">
    <property type="entry name" value="Papain-like_cys_pep_sf"/>
</dbReference>
<dbReference type="InterPro" id="IPR000668">
    <property type="entry name" value="Peptidase_C1A_C"/>
</dbReference>
<dbReference type="InterPro" id="IPR013201">
    <property type="entry name" value="Prot_inhib_I29"/>
</dbReference>
<dbReference type="EMBL" id="LHPG02000001">
    <property type="protein sequence ID" value="PRW61301.1"/>
    <property type="molecule type" value="Genomic_DNA"/>
</dbReference>
<feature type="domain" description="SRCR" evidence="10">
    <location>
        <begin position="445"/>
        <end position="553"/>
    </location>
</feature>
<feature type="domain" description="SRCR" evidence="10">
    <location>
        <begin position="788"/>
        <end position="891"/>
    </location>
</feature>
<keyword evidence="7" id="KW-1015">Disulfide bond</keyword>
<evidence type="ECO:0000256" key="5">
    <source>
        <dbReference type="ARBA" id="ARBA00022989"/>
    </source>
</evidence>
<keyword evidence="3 9" id="KW-0732">Signal</keyword>
<dbReference type="GO" id="GO:0008234">
    <property type="term" value="F:cysteine-type peptidase activity"/>
    <property type="evidence" value="ECO:0007669"/>
    <property type="project" value="InterPro"/>
</dbReference>
<feature type="signal peptide" evidence="9">
    <location>
        <begin position="1"/>
        <end position="24"/>
    </location>
</feature>
<keyword evidence="8" id="KW-0325">Glycoprotein</keyword>
<dbReference type="Gene3D" id="3.90.70.10">
    <property type="entry name" value="Cysteine proteinases"/>
    <property type="match status" value="1"/>
</dbReference>
<evidence type="ECO:0000256" key="6">
    <source>
        <dbReference type="ARBA" id="ARBA00023136"/>
    </source>
</evidence>
<dbReference type="Gene3D" id="3.10.250.10">
    <property type="entry name" value="SRCR-like domain"/>
    <property type="match status" value="10"/>
</dbReference>
<comment type="subcellular location">
    <subcellularLocation>
        <location evidence="1">Membrane</location>
        <topology evidence="1">Single-pass membrane protein</topology>
    </subcellularLocation>
</comment>
<evidence type="ECO:0000256" key="1">
    <source>
        <dbReference type="ARBA" id="ARBA00004167"/>
    </source>
</evidence>